<keyword evidence="1" id="KW-0677">Repeat</keyword>
<dbReference type="Pfam" id="PF00226">
    <property type="entry name" value="DnaJ"/>
    <property type="match status" value="1"/>
</dbReference>
<feature type="repeat" description="TPR" evidence="4">
    <location>
        <begin position="184"/>
        <end position="217"/>
    </location>
</feature>
<dbReference type="InterPro" id="IPR011990">
    <property type="entry name" value="TPR-like_helical_dom_sf"/>
</dbReference>
<evidence type="ECO:0000313" key="6">
    <source>
        <dbReference type="EMBL" id="CAD7623023.1"/>
    </source>
</evidence>
<keyword evidence="7" id="KW-1185">Reference proteome</keyword>
<dbReference type="Gene3D" id="1.10.287.110">
    <property type="entry name" value="DnaJ domain"/>
    <property type="match status" value="1"/>
</dbReference>
<dbReference type="InterPro" id="IPR036869">
    <property type="entry name" value="J_dom_sf"/>
</dbReference>
<dbReference type="SUPFAM" id="SSF46565">
    <property type="entry name" value="Chaperone J-domain"/>
    <property type="match status" value="1"/>
</dbReference>
<dbReference type="FunFam" id="1.25.40.10:FF:000097">
    <property type="entry name" value="DnaJ homolog subfamily C member 7 homolog"/>
    <property type="match status" value="1"/>
</dbReference>
<feature type="repeat" description="TPR" evidence="4">
    <location>
        <begin position="268"/>
        <end position="301"/>
    </location>
</feature>
<keyword evidence="3" id="KW-0143">Chaperone</keyword>
<dbReference type="PRINTS" id="PR00625">
    <property type="entry name" value="JDOMAIN"/>
</dbReference>
<dbReference type="InterPro" id="IPR013105">
    <property type="entry name" value="TPR_2"/>
</dbReference>
<proteinExistence type="predicted"/>
<dbReference type="CDD" id="cd06257">
    <property type="entry name" value="DnaJ"/>
    <property type="match status" value="1"/>
</dbReference>
<dbReference type="PROSITE" id="PS50005">
    <property type="entry name" value="TPR"/>
    <property type="match status" value="3"/>
</dbReference>
<sequence>VAETKKEEGNKLYKQKKYHEALKQYSSAIESCPNIPSYYGNRSACLMMICKYKEALDDIQKATKLDPSFTKGYLREAKCHLLFGDTTSAGRCLQTVKTLDPSNTALIQDKKTLELLEKHVNESKRYFDKSDYRSALYNIKNAISVATQCTAFKLIKAECLVMMSKHSEAQEIVNDILRFDGMNADALYIRGMTLYYTDNVDKAFSHFQQVLVFNPDHEKAKQIYRKAKQLVSQKQEGNNAIKQNKIDDALRIYTNALTIDPLNSLTNAKLYFNRSIVYAKLKKLAEAINDCSKAIELDESYIKAYLRRGKLSMDSELYEEAVRDYETVLKKEKTREHKQLLDTAKLELKKSKRKDYYKILGVSKTATDDELKKAYKVQALKHHPDRHTTDTDDEKKEAERKFKEVGEAYAVLTDPKKRSRYDNGHDLDGGGMDGFDIDPNNLFQAFWSTGGAPSGFSSSQGPFHYTFSQGGNHSGAGQHGFSFNNFPF</sequence>
<dbReference type="SUPFAM" id="SSF48452">
    <property type="entry name" value="TPR-like"/>
    <property type="match status" value="1"/>
</dbReference>
<protein>
    <recommendedName>
        <fullName evidence="5">J domain-containing protein</fullName>
    </recommendedName>
</protein>
<organism evidence="6">
    <name type="scientific">Medioppia subpectinata</name>
    <dbReference type="NCBI Taxonomy" id="1979941"/>
    <lineage>
        <taxon>Eukaryota</taxon>
        <taxon>Metazoa</taxon>
        <taxon>Ecdysozoa</taxon>
        <taxon>Arthropoda</taxon>
        <taxon>Chelicerata</taxon>
        <taxon>Arachnida</taxon>
        <taxon>Acari</taxon>
        <taxon>Acariformes</taxon>
        <taxon>Sarcoptiformes</taxon>
        <taxon>Oribatida</taxon>
        <taxon>Brachypylina</taxon>
        <taxon>Oppioidea</taxon>
        <taxon>Oppiidae</taxon>
        <taxon>Medioppia</taxon>
    </lineage>
</organism>
<dbReference type="SMART" id="SM00028">
    <property type="entry name" value="TPR"/>
    <property type="match status" value="7"/>
</dbReference>
<dbReference type="PROSITE" id="PS00636">
    <property type="entry name" value="DNAJ_1"/>
    <property type="match status" value="1"/>
</dbReference>
<dbReference type="PANTHER" id="PTHR45188">
    <property type="entry name" value="DNAJ PROTEIN P58IPK HOMOLOG"/>
    <property type="match status" value="1"/>
</dbReference>
<dbReference type="InterPro" id="IPR001623">
    <property type="entry name" value="DnaJ_domain"/>
</dbReference>
<gene>
    <name evidence="6" type="ORF">OSB1V03_LOCUS3484</name>
</gene>
<reference evidence="6" key="1">
    <citation type="submission" date="2020-11" db="EMBL/GenBank/DDBJ databases">
        <authorList>
            <person name="Tran Van P."/>
        </authorList>
    </citation>
    <scope>NUCLEOTIDE SEQUENCE</scope>
</reference>
<dbReference type="Pfam" id="PF13174">
    <property type="entry name" value="TPR_6"/>
    <property type="match status" value="1"/>
</dbReference>
<dbReference type="PROSITE" id="PS50076">
    <property type="entry name" value="DNAJ_2"/>
    <property type="match status" value="1"/>
</dbReference>
<dbReference type="Proteomes" id="UP000759131">
    <property type="component" value="Unassembled WGS sequence"/>
</dbReference>
<dbReference type="Pfam" id="PF07719">
    <property type="entry name" value="TPR_2"/>
    <property type="match status" value="1"/>
</dbReference>
<keyword evidence="2 4" id="KW-0802">TPR repeat</keyword>
<evidence type="ECO:0000256" key="4">
    <source>
        <dbReference type="PROSITE-ProRule" id="PRU00339"/>
    </source>
</evidence>
<dbReference type="AlphaFoldDB" id="A0A7R9KHC8"/>
<evidence type="ECO:0000313" key="7">
    <source>
        <dbReference type="Proteomes" id="UP000759131"/>
    </source>
</evidence>
<feature type="domain" description="J" evidence="5">
    <location>
        <begin position="355"/>
        <end position="425"/>
    </location>
</feature>
<dbReference type="EMBL" id="CAJPIZ010001419">
    <property type="protein sequence ID" value="CAG2103453.1"/>
    <property type="molecule type" value="Genomic_DNA"/>
</dbReference>
<evidence type="ECO:0000259" key="5">
    <source>
        <dbReference type="PROSITE" id="PS50076"/>
    </source>
</evidence>
<dbReference type="EMBL" id="OC855994">
    <property type="protein sequence ID" value="CAD7623023.1"/>
    <property type="molecule type" value="Genomic_DNA"/>
</dbReference>
<name>A0A7R9KHC8_9ACAR</name>
<dbReference type="SMART" id="SM00271">
    <property type="entry name" value="DnaJ"/>
    <property type="match status" value="1"/>
</dbReference>
<evidence type="ECO:0000256" key="3">
    <source>
        <dbReference type="ARBA" id="ARBA00023186"/>
    </source>
</evidence>
<evidence type="ECO:0000256" key="1">
    <source>
        <dbReference type="ARBA" id="ARBA00022737"/>
    </source>
</evidence>
<feature type="repeat" description="TPR" evidence="4">
    <location>
        <begin position="2"/>
        <end position="35"/>
    </location>
</feature>
<dbReference type="InterPro" id="IPR019734">
    <property type="entry name" value="TPR_rpt"/>
</dbReference>
<dbReference type="OrthoDB" id="765884at2759"/>
<feature type="non-terminal residue" evidence="6">
    <location>
        <position position="1"/>
    </location>
</feature>
<accession>A0A7R9KHC8</accession>
<evidence type="ECO:0000256" key="2">
    <source>
        <dbReference type="ARBA" id="ARBA00022803"/>
    </source>
</evidence>
<dbReference type="InterPro" id="IPR018253">
    <property type="entry name" value="DnaJ_domain_CS"/>
</dbReference>
<dbReference type="PANTHER" id="PTHR45188:SF2">
    <property type="entry name" value="DNAJ HOMOLOG SUBFAMILY C MEMBER 7"/>
    <property type="match status" value="1"/>
</dbReference>
<dbReference type="Gene3D" id="1.25.40.10">
    <property type="entry name" value="Tetratricopeptide repeat domain"/>
    <property type="match status" value="1"/>
</dbReference>